<feature type="transmembrane region" description="Helical" evidence="8">
    <location>
        <begin position="252"/>
        <end position="273"/>
    </location>
</feature>
<dbReference type="AlphaFoldDB" id="A0A432WGK6"/>
<comment type="similarity">
    <text evidence="2">Belongs to the CPA3 antiporters (TC 2.A.63) subunit D family.</text>
</comment>
<feature type="transmembrane region" description="Helical" evidence="8">
    <location>
        <begin position="416"/>
        <end position="437"/>
    </location>
</feature>
<feature type="transmembrane region" description="Helical" evidence="8">
    <location>
        <begin position="377"/>
        <end position="396"/>
    </location>
</feature>
<gene>
    <name evidence="10" type="ORF">CWE11_07400</name>
</gene>
<dbReference type="PANTHER" id="PTHR42703">
    <property type="entry name" value="NADH DEHYDROGENASE"/>
    <property type="match status" value="1"/>
</dbReference>
<dbReference type="OrthoDB" id="9768329at2"/>
<feature type="transmembrane region" description="Helical" evidence="8">
    <location>
        <begin position="342"/>
        <end position="365"/>
    </location>
</feature>
<keyword evidence="11" id="KW-1185">Reference proteome</keyword>
<dbReference type="Proteomes" id="UP000288405">
    <property type="component" value="Unassembled WGS sequence"/>
</dbReference>
<keyword evidence="3" id="KW-1003">Cell membrane</keyword>
<evidence type="ECO:0000256" key="4">
    <source>
        <dbReference type="ARBA" id="ARBA00022692"/>
    </source>
</evidence>
<evidence type="ECO:0000259" key="9">
    <source>
        <dbReference type="Pfam" id="PF00361"/>
    </source>
</evidence>
<proteinExistence type="inferred from homology"/>
<feature type="transmembrane region" description="Helical" evidence="8">
    <location>
        <begin position="114"/>
        <end position="133"/>
    </location>
</feature>
<dbReference type="InterPro" id="IPR050586">
    <property type="entry name" value="CPA3_Na-H_Antiporter_D"/>
</dbReference>
<comment type="caution">
    <text evidence="10">The sequence shown here is derived from an EMBL/GenBank/DDBJ whole genome shotgun (WGS) entry which is preliminary data.</text>
</comment>
<evidence type="ECO:0000256" key="2">
    <source>
        <dbReference type="ARBA" id="ARBA00005346"/>
    </source>
</evidence>
<feature type="domain" description="NADH:quinone oxidoreductase/Mrp antiporter transmembrane" evidence="9">
    <location>
        <begin position="133"/>
        <end position="368"/>
    </location>
</feature>
<protein>
    <submittedName>
        <fullName evidence="10">NADH-ubiquinone oxidoreductase</fullName>
    </submittedName>
</protein>
<reference evidence="10 11" key="1">
    <citation type="journal article" date="2011" name="Front. Microbiol.">
        <title>Genomic signatures of strain selection and enhancement in Bacillus atrophaeus var. globigii, a historical biowarfare simulant.</title>
        <authorList>
            <person name="Gibbons H.S."/>
            <person name="Broomall S.M."/>
            <person name="McNew L.A."/>
            <person name="Daligault H."/>
            <person name="Chapman C."/>
            <person name="Bruce D."/>
            <person name="Karavis M."/>
            <person name="Krepps M."/>
            <person name="McGregor P.A."/>
            <person name="Hong C."/>
            <person name="Park K.H."/>
            <person name="Akmal A."/>
            <person name="Feldman A."/>
            <person name="Lin J.S."/>
            <person name="Chang W.E."/>
            <person name="Higgs B.W."/>
            <person name="Demirev P."/>
            <person name="Lindquist J."/>
            <person name="Liem A."/>
            <person name="Fochler E."/>
            <person name="Read T.D."/>
            <person name="Tapia R."/>
            <person name="Johnson S."/>
            <person name="Bishop-Lilly K.A."/>
            <person name="Detter C."/>
            <person name="Han C."/>
            <person name="Sozhamannan S."/>
            <person name="Rosenzweig C.N."/>
            <person name="Skowronski E.W."/>
        </authorList>
    </citation>
    <scope>NUCLEOTIDE SEQUENCE [LARGE SCALE GENOMIC DNA]</scope>
    <source>
        <strain evidence="10 11">GYP-17</strain>
    </source>
</reference>
<evidence type="ECO:0000256" key="1">
    <source>
        <dbReference type="ARBA" id="ARBA00004651"/>
    </source>
</evidence>
<keyword evidence="6 8" id="KW-0472">Membrane</keyword>
<evidence type="ECO:0000256" key="3">
    <source>
        <dbReference type="ARBA" id="ARBA00022475"/>
    </source>
</evidence>
<feature type="transmembrane region" description="Helical" evidence="8">
    <location>
        <begin position="168"/>
        <end position="189"/>
    </location>
</feature>
<evidence type="ECO:0000256" key="7">
    <source>
        <dbReference type="RuleBase" id="RU000320"/>
    </source>
</evidence>
<accession>A0A432WGK6</accession>
<feature type="transmembrane region" description="Helical" evidence="8">
    <location>
        <begin position="6"/>
        <end position="25"/>
    </location>
</feature>
<name>A0A432WGK6_9GAMM</name>
<feature type="transmembrane region" description="Helical" evidence="8">
    <location>
        <begin position="139"/>
        <end position="156"/>
    </location>
</feature>
<feature type="transmembrane region" description="Helical" evidence="8">
    <location>
        <begin position="314"/>
        <end position="336"/>
    </location>
</feature>
<keyword evidence="4 7" id="KW-0812">Transmembrane</keyword>
<feature type="transmembrane region" description="Helical" evidence="8">
    <location>
        <begin position="215"/>
        <end position="240"/>
    </location>
</feature>
<evidence type="ECO:0000313" key="10">
    <source>
        <dbReference type="EMBL" id="RUO32847.1"/>
    </source>
</evidence>
<feature type="transmembrane region" description="Helical" evidence="8">
    <location>
        <begin position="79"/>
        <end position="102"/>
    </location>
</feature>
<dbReference type="EMBL" id="PIPM01000006">
    <property type="protein sequence ID" value="RUO32847.1"/>
    <property type="molecule type" value="Genomic_DNA"/>
</dbReference>
<organism evidence="10 11">
    <name type="scientific">Aliidiomarina sanyensis</name>
    <dbReference type="NCBI Taxonomy" id="1249555"/>
    <lineage>
        <taxon>Bacteria</taxon>
        <taxon>Pseudomonadati</taxon>
        <taxon>Pseudomonadota</taxon>
        <taxon>Gammaproteobacteria</taxon>
        <taxon>Alteromonadales</taxon>
        <taxon>Idiomarinaceae</taxon>
        <taxon>Aliidiomarina</taxon>
    </lineage>
</organism>
<dbReference type="GO" id="GO:0005886">
    <property type="term" value="C:plasma membrane"/>
    <property type="evidence" value="ECO:0007669"/>
    <property type="project" value="UniProtKB-SubCell"/>
</dbReference>
<keyword evidence="10" id="KW-0830">Ubiquinone</keyword>
<dbReference type="InterPro" id="IPR001750">
    <property type="entry name" value="ND/Mrp_TM"/>
</dbReference>
<feature type="transmembrane region" description="Helical" evidence="8">
    <location>
        <begin position="37"/>
        <end position="59"/>
    </location>
</feature>
<dbReference type="PANTHER" id="PTHR42703:SF1">
    <property type="entry name" value="NA(+)_H(+) ANTIPORTER SUBUNIT D1"/>
    <property type="match status" value="1"/>
</dbReference>
<evidence type="ECO:0000313" key="11">
    <source>
        <dbReference type="Proteomes" id="UP000288405"/>
    </source>
</evidence>
<dbReference type="Pfam" id="PF00361">
    <property type="entry name" value="Proton_antipo_M"/>
    <property type="match status" value="1"/>
</dbReference>
<dbReference type="RefSeq" id="WP_126776973.1">
    <property type="nucleotide sequence ID" value="NZ_PIPM01000006.1"/>
</dbReference>
<evidence type="ECO:0000256" key="6">
    <source>
        <dbReference type="ARBA" id="ARBA00023136"/>
    </source>
</evidence>
<sequence>MSLLMYLVHTTPIPLLVLFPLLLALCVRADTARRRGWMLIIAPLPMLLGVLFWYCYGQPETFTEVPWLMLGLHWRFDTVLTPILLMSTVLWFAAGLYVWYSLRSGTGADEPHIGRYLRCWLLTLTGNLGLLVAADIASFYTLFALMTFAAYGLVIHDQTKRALFAGKIYIIMAVLGEGLLFSGLIWGAAQAAGGALTPVAPLIHELPLAIANSDYGMYIALLLFLGFGVKAGLAGLHWWLPLAHPVAPTPASAVLSGAMIKAGLVGWLLTLPLGGDLESAANMELVPTIAVLLGLIGAYGAAVLGVFSKKAKTVLAYSSVSQMGMITMMVGTGWLYPHAWPAILAAVIAFAVHHGLNKGLLFFGVGWLKALHGRARWVVLVLLLIPALNLIGVPFTSGEYAKDLFKDVISGLPVGLFYALFTYGALATTALMIRYFYLQRRP</sequence>
<feature type="transmembrane region" description="Helical" evidence="8">
    <location>
        <begin position="285"/>
        <end position="307"/>
    </location>
</feature>
<comment type="subcellular location">
    <subcellularLocation>
        <location evidence="1">Cell membrane</location>
        <topology evidence="1">Multi-pass membrane protein</topology>
    </subcellularLocation>
    <subcellularLocation>
        <location evidence="7">Membrane</location>
        <topology evidence="7">Multi-pass membrane protein</topology>
    </subcellularLocation>
</comment>
<keyword evidence="5 8" id="KW-1133">Transmembrane helix</keyword>
<evidence type="ECO:0000256" key="8">
    <source>
        <dbReference type="SAM" id="Phobius"/>
    </source>
</evidence>
<evidence type="ECO:0000256" key="5">
    <source>
        <dbReference type="ARBA" id="ARBA00022989"/>
    </source>
</evidence>